<evidence type="ECO:0000256" key="1">
    <source>
        <dbReference type="SAM" id="Phobius"/>
    </source>
</evidence>
<dbReference type="Proteomes" id="UP001596545">
    <property type="component" value="Unassembled WGS sequence"/>
</dbReference>
<feature type="transmembrane region" description="Helical" evidence="1">
    <location>
        <begin position="76"/>
        <end position="94"/>
    </location>
</feature>
<protein>
    <recommendedName>
        <fullName evidence="4">DUF5658 domain-containing protein</fullName>
    </recommendedName>
</protein>
<gene>
    <name evidence="2" type="ORF">ACFQMF_09585</name>
</gene>
<keyword evidence="1" id="KW-0472">Membrane</keyword>
<sequence>MTVTKLSDALTTGIGLLHLPGVYEANPIVASLFREVGVVIGLAVASAAIIAGVTLVVEIGSVLVSVRRRDGHLAPVVRLVGYGLPSVCFAIVSVHNASVLLAGLQTGSVVPF</sequence>
<dbReference type="AlphaFoldDB" id="A0ABD6ALB2"/>
<reference evidence="2 3" key="1">
    <citation type="journal article" date="2019" name="Int. J. Syst. Evol. Microbiol.">
        <title>The Global Catalogue of Microorganisms (GCM) 10K type strain sequencing project: providing services to taxonomists for standard genome sequencing and annotation.</title>
        <authorList>
            <consortium name="The Broad Institute Genomics Platform"/>
            <consortium name="The Broad Institute Genome Sequencing Center for Infectious Disease"/>
            <person name="Wu L."/>
            <person name="Ma J."/>
        </authorList>
    </citation>
    <scope>NUCLEOTIDE SEQUENCE [LARGE SCALE GENOMIC DNA]</scope>
    <source>
        <strain evidence="2 3">CGMCC 1.12554</strain>
    </source>
</reference>
<evidence type="ECO:0008006" key="4">
    <source>
        <dbReference type="Google" id="ProtNLM"/>
    </source>
</evidence>
<comment type="caution">
    <text evidence="2">The sequence shown here is derived from an EMBL/GenBank/DDBJ whole genome shotgun (WGS) entry which is preliminary data.</text>
</comment>
<keyword evidence="1" id="KW-0812">Transmembrane</keyword>
<dbReference type="EMBL" id="JBHTBL010000008">
    <property type="protein sequence ID" value="MFC7324830.1"/>
    <property type="molecule type" value="Genomic_DNA"/>
</dbReference>
<feature type="transmembrane region" description="Helical" evidence="1">
    <location>
        <begin position="36"/>
        <end position="64"/>
    </location>
</feature>
<name>A0ABD6ALB2_9EURY</name>
<keyword evidence="3" id="KW-1185">Reference proteome</keyword>
<accession>A0ABD6ALB2</accession>
<dbReference type="RefSeq" id="WP_379791902.1">
    <property type="nucleotide sequence ID" value="NZ_JBHTBL010000008.1"/>
</dbReference>
<organism evidence="2 3">
    <name type="scientific">Halorubrum rutilum</name>
    <dbReference type="NCBI Taxonomy" id="1364933"/>
    <lineage>
        <taxon>Archaea</taxon>
        <taxon>Methanobacteriati</taxon>
        <taxon>Methanobacteriota</taxon>
        <taxon>Stenosarchaea group</taxon>
        <taxon>Halobacteria</taxon>
        <taxon>Halobacteriales</taxon>
        <taxon>Haloferacaceae</taxon>
        <taxon>Halorubrum</taxon>
    </lineage>
</organism>
<keyword evidence="1" id="KW-1133">Transmembrane helix</keyword>
<proteinExistence type="predicted"/>
<evidence type="ECO:0000313" key="3">
    <source>
        <dbReference type="Proteomes" id="UP001596545"/>
    </source>
</evidence>
<evidence type="ECO:0000313" key="2">
    <source>
        <dbReference type="EMBL" id="MFC7324830.1"/>
    </source>
</evidence>